<evidence type="ECO:0000256" key="11">
    <source>
        <dbReference type="SAM" id="MobiDB-lite"/>
    </source>
</evidence>
<keyword evidence="8 10" id="KW-0539">Nucleus</keyword>
<dbReference type="CDD" id="cd00200">
    <property type="entry name" value="WD40"/>
    <property type="match status" value="1"/>
</dbReference>
<accession>A0A9W8LGY5</accession>
<dbReference type="InterPro" id="IPR036322">
    <property type="entry name" value="WD40_repeat_dom_sf"/>
</dbReference>
<evidence type="ECO:0000256" key="6">
    <source>
        <dbReference type="ARBA" id="ARBA00023015"/>
    </source>
</evidence>
<dbReference type="GO" id="GO:0005634">
    <property type="term" value="C:nucleus"/>
    <property type="evidence" value="ECO:0007669"/>
    <property type="project" value="UniProtKB-SubCell"/>
</dbReference>
<feature type="compositionally biased region" description="Polar residues" evidence="11">
    <location>
        <begin position="602"/>
        <end position="619"/>
    </location>
</feature>
<dbReference type="GO" id="GO:0006351">
    <property type="term" value="P:DNA-templated transcription"/>
    <property type="evidence" value="ECO:0007669"/>
    <property type="project" value="InterPro"/>
</dbReference>
<evidence type="ECO:0000256" key="8">
    <source>
        <dbReference type="ARBA" id="ARBA00023242"/>
    </source>
</evidence>
<evidence type="ECO:0000313" key="14">
    <source>
        <dbReference type="EMBL" id="KAJ2778550.1"/>
    </source>
</evidence>
<dbReference type="InterPro" id="IPR001680">
    <property type="entry name" value="WD40_rpt"/>
</dbReference>
<keyword evidence="6 10" id="KW-0805">Transcription regulation</keyword>
<dbReference type="OrthoDB" id="1741719at2759"/>
<evidence type="ECO:0000256" key="4">
    <source>
        <dbReference type="ARBA" id="ARBA00022737"/>
    </source>
</evidence>
<gene>
    <name evidence="14" type="primary">HIR1</name>
    <name evidence="14" type="ORF">GGI15_004143</name>
</gene>
<name>A0A9W8LGY5_9FUNG</name>
<evidence type="ECO:0000256" key="9">
    <source>
        <dbReference type="PROSITE-ProRule" id="PRU00221"/>
    </source>
</evidence>
<evidence type="ECO:0000256" key="3">
    <source>
        <dbReference type="ARBA" id="ARBA00022574"/>
    </source>
</evidence>
<keyword evidence="4 10" id="KW-0677">Repeat</keyword>
<keyword evidence="15" id="KW-1185">Reference proteome</keyword>
<keyword evidence="7 10" id="KW-0804">Transcription</keyword>
<dbReference type="PANTHER" id="PTHR13831:SF0">
    <property type="entry name" value="PROTEIN HIRA"/>
    <property type="match status" value="1"/>
</dbReference>
<dbReference type="InterPro" id="IPR055410">
    <property type="entry name" value="Beta-prop_CAF1B_HIR1"/>
</dbReference>
<dbReference type="Gene3D" id="2.130.10.10">
    <property type="entry name" value="YVTN repeat-like/Quinoprotein amine dehydrogenase"/>
    <property type="match status" value="2"/>
</dbReference>
<evidence type="ECO:0000256" key="2">
    <source>
        <dbReference type="ARBA" id="ARBA00007306"/>
    </source>
</evidence>
<dbReference type="Pfam" id="PF09453">
    <property type="entry name" value="HIRA_B"/>
    <property type="match status" value="1"/>
</dbReference>
<evidence type="ECO:0000313" key="15">
    <source>
        <dbReference type="Proteomes" id="UP001140172"/>
    </source>
</evidence>
<dbReference type="AlphaFoldDB" id="A0A9W8LGY5"/>
<dbReference type="EMBL" id="JANBUM010000344">
    <property type="protein sequence ID" value="KAJ2778550.1"/>
    <property type="molecule type" value="Genomic_DNA"/>
</dbReference>
<evidence type="ECO:0000256" key="5">
    <source>
        <dbReference type="ARBA" id="ARBA00022853"/>
    </source>
</evidence>
<feature type="region of interest" description="Disordered" evidence="11">
    <location>
        <begin position="394"/>
        <end position="421"/>
    </location>
</feature>
<protein>
    <recommendedName>
        <fullName evidence="10">Protein HIR</fullName>
    </recommendedName>
</protein>
<dbReference type="SMART" id="SM00320">
    <property type="entry name" value="WD40"/>
    <property type="match status" value="6"/>
</dbReference>
<keyword evidence="3 9" id="KW-0853">WD repeat</keyword>
<dbReference type="Pfam" id="PF07569">
    <property type="entry name" value="Hira"/>
    <property type="match status" value="2"/>
</dbReference>
<dbReference type="PROSITE" id="PS50294">
    <property type="entry name" value="WD_REPEATS_REGION"/>
    <property type="match status" value="4"/>
</dbReference>
<evidence type="ECO:0000259" key="12">
    <source>
        <dbReference type="Pfam" id="PF07569"/>
    </source>
</evidence>
<dbReference type="Pfam" id="PF24105">
    <property type="entry name" value="Beta-prop_CAF1B_HIR1"/>
    <property type="match status" value="1"/>
</dbReference>
<proteinExistence type="inferred from homology"/>
<evidence type="ECO:0000256" key="10">
    <source>
        <dbReference type="RuleBase" id="RU364014"/>
    </source>
</evidence>
<dbReference type="InterPro" id="IPR019015">
    <property type="entry name" value="HIRA_B_motif"/>
</dbReference>
<dbReference type="GO" id="GO:0000417">
    <property type="term" value="C:HIR complex"/>
    <property type="evidence" value="ECO:0007669"/>
    <property type="project" value="TreeGrafter"/>
</dbReference>
<dbReference type="PROSITE" id="PS50082">
    <property type="entry name" value="WD_REPEATS_2"/>
    <property type="match status" value="4"/>
</dbReference>
<comment type="similarity">
    <text evidence="2 10">Belongs to the WD repeat HIR1 family.</text>
</comment>
<dbReference type="InterPro" id="IPR015943">
    <property type="entry name" value="WD40/YVTN_repeat-like_dom_sf"/>
</dbReference>
<evidence type="ECO:0000256" key="1">
    <source>
        <dbReference type="ARBA" id="ARBA00004123"/>
    </source>
</evidence>
<dbReference type="InterPro" id="IPR011494">
    <property type="entry name" value="HIRA-like_C"/>
</dbReference>
<feature type="compositionally biased region" description="Acidic residues" evidence="11">
    <location>
        <begin position="402"/>
        <end position="416"/>
    </location>
</feature>
<sequence>MRIVKPDWLHHDADKKKLTAIFSLDFHPDGTRLATAGMDNKIRLWSTRAITGDSAETTDEPRLLSTLTAHSGAVMCVRFSNNSGRYMASGADDMVVLIWEKDSQVSTGNLTGNLAGGPGPTETWRPLRRLTGHESDVCDLAWSPDNRFLATCGLDNTIFIWDGRTFERIKKLTDHSQFVKGLTFDPAGRYLASQSDDKTLRIWRTSDWALHKTVSKPFEDNIFSTYFRRPSWSPDGECIATANAANGKAPVAAVVSRDSWDADLSFVGHRGAIEAVRFNPRVFAATSKDDSGDEKAGVVTICAAGGQDRGVTVWLTSQHMPIAAATNLFTKNLMDLAWHTVESGDSDVVALLAACSYDGTVAVMEFTQAELGRPIPIDDQEKMLEKYGFAGRRRRRKRARIDDDEDDDDSGGDDDADGRPKPLAESVEQLRLEQQGAELSKVPKEPPIVQITGGPVPARDLASGTTDVPPADMPVPVRTKDGKKRVAPLFVRPLGGPREAMQRETMPPPVTTTVGTAAPAAPAAPASAPERQTVDPPLWIEARVLGTRQMRGSAASAATSHVLGPQSLVHAQSISAARVLLSVPKVLAQIPSSPDGKPQAIAYNNSTSSGSGVKADGQSQPPAARLVCTKWTKYFSSAVVMLASSELLTAASLADGSLHWFDTHSGARLLPPLMGEAHPAHLKCAHKYCLLLDAVGVLTVWDAERLETTVDHVSIAPLLYCAELSAPIAVAGEDGQEDKEQAAEAGDRIRAPRRHRPAVALTAVDVSETGVPLLSFSDGRSYTYHVRMHTWLRIASPSDHQASDHYMRPSAEPSGPVTDGKPVAFARTTGTPLGYLQELGYHQYQATRQLNGRKPGMPPLVARQADGAVRRSVTLDHVEQLVRAAVDIGSKDDVVRYVDVLARLLAQSGDADRSSYWLASLLGPPLSKGLCPDDCPQTWDPRMAGIPKRRLLERMLPLLAANRNLQSLVTEYSTSLKLLLS</sequence>
<keyword evidence="5 10" id="KW-0156">Chromatin regulator</keyword>
<comment type="caution">
    <text evidence="14">The sequence shown here is derived from an EMBL/GenBank/DDBJ whole genome shotgun (WGS) entry which is preliminary data.</text>
</comment>
<comment type="subcellular location">
    <subcellularLocation>
        <location evidence="1 10">Nucleus</location>
    </subcellularLocation>
</comment>
<dbReference type="InterPro" id="IPR031120">
    <property type="entry name" value="HIR1-like"/>
</dbReference>
<feature type="region of interest" description="Disordered" evidence="11">
    <location>
        <begin position="597"/>
        <end position="619"/>
    </location>
</feature>
<dbReference type="GO" id="GO:0031491">
    <property type="term" value="F:nucleosome binding"/>
    <property type="evidence" value="ECO:0007669"/>
    <property type="project" value="TreeGrafter"/>
</dbReference>
<dbReference type="Proteomes" id="UP001140172">
    <property type="component" value="Unassembled WGS sequence"/>
</dbReference>
<feature type="repeat" description="WD" evidence="9">
    <location>
        <begin position="130"/>
        <end position="171"/>
    </location>
</feature>
<feature type="domain" description="Protein HIRA-like C-terminal" evidence="12">
    <location>
        <begin position="756"/>
        <end position="914"/>
    </location>
</feature>
<feature type="repeat" description="WD" evidence="9">
    <location>
        <begin position="172"/>
        <end position="203"/>
    </location>
</feature>
<feature type="repeat" description="WD" evidence="9">
    <location>
        <begin position="21"/>
        <end position="48"/>
    </location>
</feature>
<dbReference type="PANTHER" id="PTHR13831">
    <property type="entry name" value="MEMBER OF THE HIR1 FAMILY OF WD-REPEAT PROTEINS"/>
    <property type="match status" value="1"/>
</dbReference>
<comment type="function">
    <text evidence="10">Required for replication-independent chromatin assembly and for the periodic repression of histone gene transcription during the cell cycle.</text>
</comment>
<feature type="repeat" description="WD" evidence="9">
    <location>
        <begin position="67"/>
        <end position="100"/>
    </location>
</feature>
<dbReference type="GO" id="GO:0000785">
    <property type="term" value="C:chromatin"/>
    <property type="evidence" value="ECO:0007669"/>
    <property type="project" value="TreeGrafter"/>
</dbReference>
<feature type="domain" description="CAF1B/HIR1 beta-propeller" evidence="13">
    <location>
        <begin position="20"/>
        <end position="371"/>
    </location>
</feature>
<evidence type="ECO:0000259" key="13">
    <source>
        <dbReference type="Pfam" id="PF24105"/>
    </source>
</evidence>
<dbReference type="GO" id="GO:0006338">
    <property type="term" value="P:chromatin remodeling"/>
    <property type="evidence" value="ECO:0007669"/>
    <property type="project" value="InterPro"/>
</dbReference>
<evidence type="ECO:0000256" key="7">
    <source>
        <dbReference type="ARBA" id="ARBA00023163"/>
    </source>
</evidence>
<feature type="domain" description="Protein HIRA-like C-terminal" evidence="12">
    <location>
        <begin position="666"/>
        <end position="721"/>
    </location>
</feature>
<reference evidence="14" key="1">
    <citation type="submission" date="2022-07" db="EMBL/GenBank/DDBJ databases">
        <title>Phylogenomic reconstructions and comparative analyses of Kickxellomycotina fungi.</title>
        <authorList>
            <person name="Reynolds N.K."/>
            <person name="Stajich J.E."/>
            <person name="Barry K."/>
            <person name="Grigoriev I.V."/>
            <person name="Crous P."/>
            <person name="Smith M.E."/>
        </authorList>
    </citation>
    <scope>NUCLEOTIDE SEQUENCE</scope>
    <source>
        <strain evidence="14">BCRC 34489</strain>
    </source>
</reference>
<dbReference type="SUPFAM" id="SSF50978">
    <property type="entry name" value="WD40 repeat-like"/>
    <property type="match status" value="1"/>
</dbReference>
<organism evidence="14 15">
    <name type="scientific">Coemansia interrupta</name>
    <dbReference type="NCBI Taxonomy" id="1126814"/>
    <lineage>
        <taxon>Eukaryota</taxon>
        <taxon>Fungi</taxon>
        <taxon>Fungi incertae sedis</taxon>
        <taxon>Zoopagomycota</taxon>
        <taxon>Kickxellomycotina</taxon>
        <taxon>Kickxellomycetes</taxon>
        <taxon>Kickxellales</taxon>
        <taxon>Kickxellaceae</taxon>
        <taxon>Coemansia</taxon>
    </lineage>
</organism>
<dbReference type="GO" id="GO:0006355">
    <property type="term" value="P:regulation of DNA-templated transcription"/>
    <property type="evidence" value="ECO:0007669"/>
    <property type="project" value="InterPro"/>
</dbReference>
<keyword evidence="10" id="KW-0678">Repressor</keyword>